<dbReference type="EMBL" id="BPWL01000008">
    <property type="protein sequence ID" value="GJJ13350.1"/>
    <property type="molecule type" value="Genomic_DNA"/>
</dbReference>
<evidence type="ECO:0000313" key="3">
    <source>
        <dbReference type="EMBL" id="GJJ13350.1"/>
    </source>
</evidence>
<gene>
    <name evidence="3" type="ORF">Clacol_007602</name>
</gene>
<keyword evidence="1" id="KW-1133">Transmembrane helix</keyword>
<accession>A0AAV5AG88</accession>
<keyword evidence="4" id="KW-1185">Reference proteome</keyword>
<sequence>MSAQALSSPVDLTLPHSFDNTLGALLIGLIVSTALFGLTTLQTYLYFINYIKDRLSLKFLVASLWILDFIHTILVTHASYHYLIVNFMNPLGLLHGECERRPHNAVRLLIVYTIETGLLTSVLVIVDAVFALTMPQNWIFIVYSNSFLTILNSRRSLRSKFGSFTRRTTKDGSKQAVEERLVSISLPEEDHHQLESPHTDIHLLEMIATSILSTIEDQ</sequence>
<reference evidence="3" key="1">
    <citation type="submission" date="2021-10" db="EMBL/GenBank/DDBJ databases">
        <title>De novo Genome Assembly of Clathrus columnatus (Basidiomycota, Fungi) Using Illumina and Nanopore Sequence Data.</title>
        <authorList>
            <person name="Ogiso-Tanaka E."/>
            <person name="Itagaki H."/>
            <person name="Hosoya T."/>
            <person name="Hosaka K."/>
        </authorList>
    </citation>
    <scope>NUCLEOTIDE SEQUENCE</scope>
    <source>
        <strain evidence="3">MO-923</strain>
    </source>
</reference>
<protein>
    <recommendedName>
        <fullName evidence="2">DUF6534 domain-containing protein</fullName>
    </recommendedName>
</protein>
<comment type="caution">
    <text evidence="3">The sequence shown here is derived from an EMBL/GenBank/DDBJ whole genome shotgun (WGS) entry which is preliminary data.</text>
</comment>
<feature type="domain" description="DUF6534" evidence="2">
    <location>
        <begin position="101"/>
        <end position="156"/>
    </location>
</feature>
<dbReference type="Proteomes" id="UP001050691">
    <property type="component" value="Unassembled WGS sequence"/>
</dbReference>
<keyword evidence="1" id="KW-0812">Transmembrane</keyword>
<organism evidence="3 4">
    <name type="scientific">Clathrus columnatus</name>
    <dbReference type="NCBI Taxonomy" id="1419009"/>
    <lineage>
        <taxon>Eukaryota</taxon>
        <taxon>Fungi</taxon>
        <taxon>Dikarya</taxon>
        <taxon>Basidiomycota</taxon>
        <taxon>Agaricomycotina</taxon>
        <taxon>Agaricomycetes</taxon>
        <taxon>Phallomycetidae</taxon>
        <taxon>Phallales</taxon>
        <taxon>Clathraceae</taxon>
        <taxon>Clathrus</taxon>
    </lineage>
</organism>
<dbReference type="AlphaFoldDB" id="A0AAV5AG88"/>
<evidence type="ECO:0000259" key="2">
    <source>
        <dbReference type="Pfam" id="PF20152"/>
    </source>
</evidence>
<dbReference type="PANTHER" id="PTHR40465">
    <property type="entry name" value="CHROMOSOME 1, WHOLE GENOME SHOTGUN SEQUENCE"/>
    <property type="match status" value="1"/>
</dbReference>
<feature type="transmembrane region" description="Helical" evidence="1">
    <location>
        <begin position="55"/>
        <end position="74"/>
    </location>
</feature>
<name>A0AAV5AG88_9AGAM</name>
<evidence type="ECO:0000256" key="1">
    <source>
        <dbReference type="SAM" id="Phobius"/>
    </source>
</evidence>
<keyword evidence="1" id="KW-0472">Membrane</keyword>
<dbReference type="Pfam" id="PF20152">
    <property type="entry name" value="DUF6534"/>
    <property type="match status" value="1"/>
</dbReference>
<feature type="transmembrane region" description="Helical" evidence="1">
    <location>
        <begin position="108"/>
        <end position="132"/>
    </location>
</feature>
<dbReference type="PANTHER" id="PTHR40465:SF1">
    <property type="entry name" value="DUF6534 DOMAIN-CONTAINING PROTEIN"/>
    <property type="match status" value="1"/>
</dbReference>
<feature type="transmembrane region" description="Helical" evidence="1">
    <location>
        <begin position="22"/>
        <end position="48"/>
    </location>
</feature>
<evidence type="ECO:0000313" key="4">
    <source>
        <dbReference type="Proteomes" id="UP001050691"/>
    </source>
</evidence>
<dbReference type="InterPro" id="IPR045339">
    <property type="entry name" value="DUF6534"/>
</dbReference>
<proteinExistence type="predicted"/>